<proteinExistence type="inferred from homology"/>
<keyword evidence="5" id="KW-1185">Reference proteome</keyword>
<accession>A0ABP3WVP9</accession>
<reference evidence="5" key="1">
    <citation type="journal article" date="2019" name="Int. J. Syst. Evol. Microbiol.">
        <title>The Global Catalogue of Microorganisms (GCM) 10K type strain sequencing project: providing services to taxonomists for standard genome sequencing and annotation.</title>
        <authorList>
            <consortium name="The Broad Institute Genomics Platform"/>
            <consortium name="The Broad Institute Genome Sequencing Center for Infectious Disease"/>
            <person name="Wu L."/>
            <person name="Ma J."/>
        </authorList>
    </citation>
    <scope>NUCLEOTIDE SEQUENCE [LARGE SCALE GENOMIC DNA]</scope>
    <source>
        <strain evidence="5">JCM 15896</strain>
    </source>
</reference>
<dbReference type="PANTHER" id="PTHR30244:SF34">
    <property type="entry name" value="DTDP-4-AMINO-4,6-DIDEOXYGALACTOSE TRANSAMINASE"/>
    <property type="match status" value="1"/>
</dbReference>
<dbReference type="Gene3D" id="3.90.1150.10">
    <property type="entry name" value="Aspartate Aminotransferase, domain 1"/>
    <property type="match status" value="1"/>
</dbReference>
<name>A0ABP3WVP9_9ALTE</name>
<evidence type="ECO:0000313" key="5">
    <source>
        <dbReference type="Proteomes" id="UP001500359"/>
    </source>
</evidence>
<comment type="similarity">
    <text evidence="2 3">Belongs to the DegT/DnrJ/EryC1 family.</text>
</comment>
<dbReference type="InterPro" id="IPR015424">
    <property type="entry name" value="PyrdxlP-dep_Trfase"/>
</dbReference>
<dbReference type="SUPFAM" id="SSF53383">
    <property type="entry name" value="PLP-dependent transferases"/>
    <property type="match status" value="1"/>
</dbReference>
<dbReference type="InterPro" id="IPR015421">
    <property type="entry name" value="PyrdxlP-dep_Trfase_major"/>
</dbReference>
<dbReference type="NCBIfam" id="TIGR03588">
    <property type="entry name" value="PseC"/>
    <property type="match status" value="1"/>
</dbReference>
<evidence type="ECO:0000256" key="1">
    <source>
        <dbReference type="ARBA" id="ARBA00022898"/>
    </source>
</evidence>
<dbReference type="CDD" id="cd00616">
    <property type="entry name" value="AHBA_syn"/>
    <property type="match status" value="1"/>
</dbReference>
<dbReference type="InterPro" id="IPR015422">
    <property type="entry name" value="PyrdxlP-dep_Trfase_small"/>
</dbReference>
<keyword evidence="1 3" id="KW-0663">Pyridoxal phosphate</keyword>
<comment type="caution">
    <text evidence="4">The sequence shown here is derived from an EMBL/GenBank/DDBJ whole genome shotgun (WGS) entry which is preliminary data.</text>
</comment>
<evidence type="ECO:0000256" key="3">
    <source>
        <dbReference type="RuleBase" id="RU004508"/>
    </source>
</evidence>
<dbReference type="Pfam" id="PF01041">
    <property type="entry name" value="DegT_DnrJ_EryC1"/>
    <property type="match status" value="1"/>
</dbReference>
<dbReference type="PANTHER" id="PTHR30244">
    <property type="entry name" value="TRANSAMINASE"/>
    <property type="match status" value="1"/>
</dbReference>
<gene>
    <name evidence="4" type="primary">pseC</name>
    <name evidence="4" type="ORF">GCM10009114_21840</name>
</gene>
<dbReference type="Gene3D" id="3.40.640.10">
    <property type="entry name" value="Type I PLP-dependent aspartate aminotransferase-like (Major domain)"/>
    <property type="match status" value="1"/>
</dbReference>
<dbReference type="InterPro" id="IPR000653">
    <property type="entry name" value="DegT/StrS_aminotransferase"/>
</dbReference>
<dbReference type="EMBL" id="BAAAFD010000005">
    <property type="protein sequence ID" value="GAA0857157.1"/>
    <property type="molecule type" value="Genomic_DNA"/>
</dbReference>
<dbReference type="Proteomes" id="UP001500359">
    <property type="component" value="Unassembled WGS sequence"/>
</dbReference>
<dbReference type="InterPro" id="IPR020026">
    <property type="entry name" value="PseC"/>
</dbReference>
<sequence length="388" mass="43128">MVTSNFKPIPYGKHHVDDNDIAAVIDVLQNQFLTQGSAVPEFEAALQDYTGAQYATAVNSATSGLHVACLALGVEQNDLVWTVPNSFVASANCARYCGAKIDFVDIDPLTRNISVTALEEKLAYASAHNALPKVLIVVHFSGLSCDMKEVSTLTQKYGVKLVEDAAHGLGGRYLKGKIGSCEFSDIAVLSFHPVKSITTAEGGAVLTNQKQLDTKIKLFAKHGVTRDPELMEGDSEGPWYYQQLELGYNYRMSDLHAALGKSQLSKLDHFITQRQQLAARYNQALADLPLRLPQHSNLKDSAWHLYMIELTQHERKQTYLRLHEKGIGVNVHYIPVHLHPYYQRLGFKLGDFPNAEQFYQNALTVPLFPTMTADEQDRVIQALNEVLA</sequence>
<dbReference type="PIRSF" id="PIRSF000390">
    <property type="entry name" value="PLP_StrS"/>
    <property type="match status" value="1"/>
</dbReference>
<protein>
    <submittedName>
        <fullName evidence="4">UDP-4-amino-4, 6-dideoxy-N-acetyl-beta-L-altrosami ne transaminase</fullName>
    </submittedName>
</protein>
<evidence type="ECO:0000313" key="4">
    <source>
        <dbReference type="EMBL" id="GAA0857157.1"/>
    </source>
</evidence>
<organism evidence="4 5">
    <name type="scientific">Aliiglaciecola litoralis</name>
    <dbReference type="NCBI Taxonomy" id="582857"/>
    <lineage>
        <taxon>Bacteria</taxon>
        <taxon>Pseudomonadati</taxon>
        <taxon>Pseudomonadota</taxon>
        <taxon>Gammaproteobacteria</taxon>
        <taxon>Alteromonadales</taxon>
        <taxon>Alteromonadaceae</taxon>
        <taxon>Aliiglaciecola</taxon>
    </lineage>
</organism>
<evidence type="ECO:0000256" key="2">
    <source>
        <dbReference type="ARBA" id="ARBA00037999"/>
    </source>
</evidence>